<dbReference type="GO" id="GO:0008821">
    <property type="term" value="F:crossover junction DNA endonuclease activity"/>
    <property type="evidence" value="ECO:0007669"/>
    <property type="project" value="UniProtKB-UniRule"/>
</dbReference>
<evidence type="ECO:0000256" key="5">
    <source>
        <dbReference type="ARBA" id="ARBA00022759"/>
    </source>
</evidence>
<evidence type="ECO:0000256" key="2">
    <source>
        <dbReference type="ARBA" id="ARBA00022490"/>
    </source>
</evidence>
<dbReference type="PANTHER" id="PTHR30194">
    <property type="entry name" value="CROSSOVER JUNCTION ENDODEOXYRIBONUCLEASE RUVC"/>
    <property type="match status" value="1"/>
</dbReference>
<dbReference type="HAMAP" id="MF_00034">
    <property type="entry name" value="RuvC"/>
    <property type="match status" value="1"/>
</dbReference>
<keyword evidence="8 13" id="KW-0460">Magnesium</keyword>
<accession>S3K050</accession>
<evidence type="ECO:0000256" key="9">
    <source>
        <dbReference type="ARBA" id="ARBA00023125"/>
    </source>
</evidence>
<protein>
    <recommendedName>
        <fullName evidence="13 14">Crossover junction endodeoxyribonuclease RuvC</fullName>
        <ecNumber evidence="13 14">3.1.21.10</ecNumber>
    </recommendedName>
    <alternativeName>
        <fullName evidence="13">Holliday junction nuclease RuvC</fullName>
    </alternativeName>
    <alternativeName>
        <fullName evidence="13">Holliday junction resolvase RuvC</fullName>
    </alternativeName>
</protein>
<dbReference type="GO" id="GO:0006281">
    <property type="term" value="P:DNA repair"/>
    <property type="evidence" value="ECO:0007669"/>
    <property type="project" value="UniProtKB-UniRule"/>
</dbReference>
<dbReference type="eggNOG" id="COG0817">
    <property type="taxonomic scope" value="Bacteria"/>
</dbReference>
<dbReference type="RefSeq" id="WP_016525496.1">
    <property type="nucleotide sequence ID" value="NZ_KE332518.1"/>
</dbReference>
<evidence type="ECO:0000256" key="1">
    <source>
        <dbReference type="ARBA" id="ARBA00009518"/>
    </source>
</evidence>
<dbReference type="InterPro" id="IPR012337">
    <property type="entry name" value="RNaseH-like_sf"/>
</dbReference>
<keyword evidence="16" id="KW-1185">Reference proteome</keyword>
<dbReference type="HOGENOM" id="CLU_091257_3_1_12"/>
<dbReference type="Proteomes" id="UP000014541">
    <property type="component" value="Unassembled WGS sequence"/>
</dbReference>
<dbReference type="SUPFAM" id="SSF53098">
    <property type="entry name" value="Ribonuclease H-like"/>
    <property type="match status" value="1"/>
</dbReference>
<dbReference type="CDD" id="cd16962">
    <property type="entry name" value="RuvC"/>
    <property type="match status" value="1"/>
</dbReference>
<comment type="caution">
    <text evidence="15">The sequence shown here is derived from an EMBL/GenBank/DDBJ whole genome shotgun (WGS) entry which is preliminary data.</text>
</comment>
<dbReference type="GO" id="GO:0006310">
    <property type="term" value="P:DNA recombination"/>
    <property type="evidence" value="ECO:0007669"/>
    <property type="project" value="UniProtKB-UniRule"/>
</dbReference>
<keyword evidence="7 13" id="KW-0378">Hydrolase</keyword>
<keyword evidence="9 13" id="KW-0238">DNA-binding</keyword>
<keyword evidence="10 13" id="KW-0233">DNA recombination</keyword>
<dbReference type="STRING" id="1125699.HMPREF9194_01210"/>
<evidence type="ECO:0000256" key="12">
    <source>
        <dbReference type="ARBA" id="ARBA00029354"/>
    </source>
</evidence>
<evidence type="ECO:0000256" key="3">
    <source>
        <dbReference type="ARBA" id="ARBA00022722"/>
    </source>
</evidence>
<dbReference type="InterPro" id="IPR036397">
    <property type="entry name" value="RNaseH_sf"/>
</dbReference>
<evidence type="ECO:0000313" key="15">
    <source>
        <dbReference type="EMBL" id="EPF30885.1"/>
    </source>
</evidence>
<organism evidence="15 16">
    <name type="scientific">Treponema maltophilum ATCC 51939</name>
    <dbReference type="NCBI Taxonomy" id="1125699"/>
    <lineage>
        <taxon>Bacteria</taxon>
        <taxon>Pseudomonadati</taxon>
        <taxon>Spirochaetota</taxon>
        <taxon>Spirochaetia</taxon>
        <taxon>Spirochaetales</taxon>
        <taxon>Treponemataceae</taxon>
        <taxon>Treponema</taxon>
    </lineage>
</organism>
<evidence type="ECO:0000256" key="8">
    <source>
        <dbReference type="ARBA" id="ARBA00022842"/>
    </source>
</evidence>
<evidence type="ECO:0000256" key="7">
    <source>
        <dbReference type="ARBA" id="ARBA00022801"/>
    </source>
</evidence>
<proteinExistence type="inferred from homology"/>
<sequence length="176" mass="18979">MPGTEKGVSGRTPFSKATAFKRILGIDPGLASTGWAVVDYADSRYRCAGWGVIETVKDKKRGERLLLIYDALQSILDTYSPDEAGMETLYFAKNVTSALFVAEARGAVTLCLTRNDVPLFEYSPNCIKKSVSGTAKADKSLVQQYVKLLLGLSEIPQPDHAADALAAAITHIHSAL</sequence>
<evidence type="ECO:0000256" key="10">
    <source>
        <dbReference type="ARBA" id="ARBA00023172"/>
    </source>
</evidence>
<dbReference type="EC" id="3.1.21.10" evidence="13 14"/>
<feature type="active site" evidence="13">
    <location>
        <position position="27"/>
    </location>
</feature>
<dbReference type="PATRIC" id="fig|1125699.3.peg.1231"/>
<dbReference type="OrthoDB" id="9805499at2"/>
<comment type="catalytic activity">
    <reaction evidence="12 13">
        <text>Endonucleolytic cleavage at a junction such as a reciprocal single-stranded crossover between two homologous DNA duplexes (Holliday junction).</text>
        <dbReference type="EC" id="3.1.21.10"/>
    </reaction>
</comment>
<dbReference type="PANTHER" id="PTHR30194:SF3">
    <property type="entry name" value="CROSSOVER JUNCTION ENDODEOXYRIBONUCLEASE RUVC"/>
    <property type="match status" value="1"/>
</dbReference>
<keyword evidence="6 13" id="KW-0227">DNA damage</keyword>
<dbReference type="NCBIfam" id="TIGR00228">
    <property type="entry name" value="ruvC"/>
    <property type="match status" value="1"/>
</dbReference>
<keyword evidence="4 13" id="KW-0479">Metal-binding</keyword>
<comment type="similarity">
    <text evidence="1 13">Belongs to the RuvC family.</text>
</comment>
<evidence type="ECO:0000256" key="4">
    <source>
        <dbReference type="ARBA" id="ARBA00022723"/>
    </source>
</evidence>
<dbReference type="InterPro" id="IPR002176">
    <property type="entry name" value="X-over_junc_endoDNase_RuvC"/>
</dbReference>
<feature type="binding site" evidence="13">
    <location>
        <position position="87"/>
    </location>
    <ligand>
        <name>Mg(2+)</name>
        <dbReference type="ChEBI" id="CHEBI:18420"/>
        <label>2</label>
    </ligand>
</feature>
<dbReference type="GO" id="GO:0048476">
    <property type="term" value="C:Holliday junction resolvase complex"/>
    <property type="evidence" value="ECO:0007669"/>
    <property type="project" value="UniProtKB-UniRule"/>
</dbReference>
<keyword evidence="5 13" id="KW-0255">Endonuclease</keyword>
<feature type="binding site" evidence="13">
    <location>
        <position position="27"/>
    </location>
    <ligand>
        <name>Mg(2+)</name>
        <dbReference type="ChEBI" id="CHEBI:18420"/>
        <label>1</label>
    </ligand>
</feature>
<dbReference type="Gene3D" id="3.30.420.10">
    <property type="entry name" value="Ribonuclease H-like superfamily/Ribonuclease H"/>
    <property type="match status" value="1"/>
</dbReference>
<feature type="binding site" evidence="13">
    <location>
        <position position="160"/>
    </location>
    <ligand>
        <name>Mg(2+)</name>
        <dbReference type="ChEBI" id="CHEBI:18420"/>
        <label>1</label>
    </ligand>
</feature>
<evidence type="ECO:0000256" key="11">
    <source>
        <dbReference type="ARBA" id="ARBA00023204"/>
    </source>
</evidence>
<evidence type="ECO:0000256" key="14">
    <source>
        <dbReference type="NCBIfam" id="TIGR00228"/>
    </source>
</evidence>
<comment type="subunit">
    <text evidence="13">Homodimer which binds Holliday junction (HJ) DNA. The HJ becomes 2-fold symmetrical on binding to RuvC with unstacked arms; it has a different conformation from HJ DNA in complex with RuvA. In the full resolvosome a probable DNA-RuvA(4)-RuvB(12)-RuvC(2) complex forms which resolves the HJ.</text>
</comment>
<comment type="cofactor">
    <cofactor evidence="13">
        <name>Mg(2+)</name>
        <dbReference type="ChEBI" id="CHEBI:18420"/>
    </cofactor>
    <text evidence="13">Binds 2 Mg(2+) ion per subunit.</text>
</comment>
<dbReference type="GO" id="GO:0003677">
    <property type="term" value="F:DNA binding"/>
    <property type="evidence" value="ECO:0007669"/>
    <property type="project" value="UniProtKB-KW"/>
</dbReference>
<keyword evidence="11 13" id="KW-0234">DNA repair</keyword>
<keyword evidence="3 13" id="KW-0540">Nuclease</keyword>
<comment type="subcellular location">
    <subcellularLocation>
        <location evidence="13">Cytoplasm</location>
    </subcellularLocation>
</comment>
<dbReference type="EMBL" id="ATFF01000006">
    <property type="protein sequence ID" value="EPF30885.1"/>
    <property type="molecule type" value="Genomic_DNA"/>
</dbReference>
<gene>
    <name evidence="13" type="primary">ruvC</name>
    <name evidence="15" type="ORF">HMPREF9194_01210</name>
</gene>
<dbReference type="AlphaFoldDB" id="S3K050"/>
<evidence type="ECO:0000256" key="6">
    <source>
        <dbReference type="ARBA" id="ARBA00022763"/>
    </source>
</evidence>
<dbReference type="FunFam" id="3.30.420.10:FF:000002">
    <property type="entry name" value="Crossover junction endodeoxyribonuclease RuvC"/>
    <property type="match status" value="1"/>
</dbReference>
<dbReference type="PRINTS" id="PR00696">
    <property type="entry name" value="RSOLVASERUVC"/>
</dbReference>
<comment type="function">
    <text evidence="13">The RuvA-RuvB-RuvC complex processes Holliday junction (HJ) DNA during genetic recombination and DNA repair. Endonuclease that resolves HJ intermediates. Cleaves cruciform DNA by making single-stranded nicks across the HJ at symmetrical positions within the homologous arms, yielding a 5'-phosphate and a 3'-hydroxyl group; requires a central core of homology in the junction. The consensus cleavage sequence is 5'-(A/T)TT(C/G)-3'. Cleavage occurs on the 3'-side of the TT dinucleotide at the point of strand exchange. HJ branch migration catalyzed by RuvA-RuvB allows RuvC to scan DNA until it finds its consensus sequence, where it cleaves and resolves the cruciform DNA.</text>
</comment>
<evidence type="ECO:0000256" key="13">
    <source>
        <dbReference type="HAMAP-Rule" id="MF_00034"/>
    </source>
</evidence>
<dbReference type="GO" id="GO:0005737">
    <property type="term" value="C:cytoplasm"/>
    <property type="evidence" value="ECO:0007669"/>
    <property type="project" value="UniProtKB-SubCell"/>
</dbReference>
<keyword evidence="2 13" id="KW-0963">Cytoplasm</keyword>
<evidence type="ECO:0000313" key="16">
    <source>
        <dbReference type="Proteomes" id="UP000014541"/>
    </source>
</evidence>
<dbReference type="NCBIfam" id="NF000711">
    <property type="entry name" value="PRK00039.2-1"/>
    <property type="match status" value="1"/>
</dbReference>
<feature type="active site" evidence="13">
    <location>
        <position position="160"/>
    </location>
</feature>
<feature type="active site" evidence="13">
    <location>
        <position position="87"/>
    </location>
</feature>
<dbReference type="Pfam" id="PF02075">
    <property type="entry name" value="RuvC"/>
    <property type="match status" value="1"/>
</dbReference>
<reference evidence="15 16" key="1">
    <citation type="submission" date="2013-04" db="EMBL/GenBank/DDBJ databases">
        <title>The Genome Sequence of Treponema maltophilum ATCC 51939.</title>
        <authorList>
            <consortium name="The Broad Institute Genomics Platform"/>
            <person name="Earl A."/>
            <person name="Ward D."/>
            <person name="Feldgarden M."/>
            <person name="Gevers D."/>
            <person name="Leonetti C."/>
            <person name="Blanton J.M."/>
            <person name="Dewhirst F.E."/>
            <person name="Izard J."/>
            <person name="Walker B."/>
            <person name="Young S."/>
            <person name="Zeng Q."/>
            <person name="Gargeya S."/>
            <person name="Fitzgerald M."/>
            <person name="Haas B."/>
            <person name="Abouelleil A."/>
            <person name="Allen A.W."/>
            <person name="Alvarado L."/>
            <person name="Arachchi H.M."/>
            <person name="Berlin A.M."/>
            <person name="Chapman S.B."/>
            <person name="Gainer-Dewar J."/>
            <person name="Goldberg J."/>
            <person name="Griggs A."/>
            <person name="Gujja S."/>
            <person name="Hansen M."/>
            <person name="Howarth C."/>
            <person name="Imamovic A."/>
            <person name="Ireland A."/>
            <person name="Larimer J."/>
            <person name="McCowan C."/>
            <person name="Murphy C."/>
            <person name="Pearson M."/>
            <person name="Poon T.W."/>
            <person name="Priest M."/>
            <person name="Roberts A."/>
            <person name="Saif S."/>
            <person name="Shea T."/>
            <person name="Sisk P."/>
            <person name="Sykes S."/>
            <person name="Wortman J."/>
            <person name="Nusbaum C."/>
            <person name="Birren B."/>
        </authorList>
    </citation>
    <scope>NUCLEOTIDE SEQUENCE [LARGE SCALE GENOMIC DNA]</scope>
    <source>
        <strain evidence="15 16">ATCC 51939</strain>
    </source>
</reference>
<dbReference type="GO" id="GO:0000287">
    <property type="term" value="F:magnesium ion binding"/>
    <property type="evidence" value="ECO:0007669"/>
    <property type="project" value="UniProtKB-UniRule"/>
</dbReference>
<name>S3K050_TREMA</name>